<keyword evidence="2" id="KW-1185">Reference proteome</keyword>
<name>A0A2R9SP79_9BACL</name>
<proteinExistence type="predicted"/>
<sequence length="61" mass="6691">MRIVNIDVGVLLAFLDFAADPGEGFILPVWNPVVYNLGQRTEPLLPGIVALQCIALDRTRV</sequence>
<comment type="caution">
    <text evidence="1">The sequence shown here is derived from an EMBL/GenBank/DDBJ whole genome shotgun (WGS) entry which is preliminary data.</text>
</comment>
<reference evidence="1 2" key="1">
    <citation type="journal article" date="2010" name="BMC Genomics">
        <title>Genome sequence of the pattern forming Paenibacillus vortex bacterium reveals potential for thriving in complex environments.</title>
        <authorList>
            <person name="Sirota-Madi A."/>
            <person name="Olender T."/>
            <person name="Helman Y."/>
            <person name="Ingham C."/>
            <person name="Brainis I."/>
            <person name="Roth D."/>
            <person name="Hagi E."/>
            <person name="Brodsky L."/>
            <person name="Leshkowitz D."/>
            <person name="Galatenko V."/>
            <person name="Nikolaev V."/>
            <person name="Mugasimangalam R.C."/>
            <person name="Bransburg-Zabary S."/>
            <person name="Gutnick D.L."/>
            <person name="Lancet D."/>
            <person name="Ben-Jacob E."/>
        </authorList>
    </citation>
    <scope>NUCLEOTIDE SEQUENCE [LARGE SCALE GENOMIC DNA]</scope>
    <source>
        <strain evidence="1 2">V453</strain>
    </source>
</reference>
<gene>
    <name evidence="1" type="ORF">PVOR_26578</name>
</gene>
<protein>
    <submittedName>
        <fullName evidence="1">Uncharacterized protein</fullName>
    </submittedName>
</protein>
<evidence type="ECO:0000313" key="2">
    <source>
        <dbReference type="Proteomes" id="UP000003094"/>
    </source>
</evidence>
<dbReference type="KEGG" id="pvo:PVOR_26578"/>
<organism evidence="1 2">
    <name type="scientific">Paenibacillus vortex V453</name>
    <dbReference type="NCBI Taxonomy" id="715225"/>
    <lineage>
        <taxon>Bacteria</taxon>
        <taxon>Bacillati</taxon>
        <taxon>Bacillota</taxon>
        <taxon>Bacilli</taxon>
        <taxon>Bacillales</taxon>
        <taxon>Paenibacillaceae</taxon>
        <taxon>Paenibacillus</taxon>
    </lineage>
</organism>
<evidence type="ECO:0000313" key="1">
    <source>
        <dbReference type="EMBL" id="EFU39168.1"/>
    </source>
</evidence>
<accession>A0A2R9SP79</accession>
<dbReference type="Proteomes" id="UP000003094">
    <property type="component" value="Unassembled WGS sequence"/>
</dbReference>
<dbReference type="EMBL" id="ADHJ01000043">
    <property type="protein sequence ID" value="EFU39168.1"/>
    <property type="molecule type" value="Genomic_DNA"/>
</dbReference>
<dbReference type="AlphaFoldDB" id="A0A2R9SP79"/>